<dbReference type="eggNOG" id="ENOG502ZMP3">
    <property type="taxonomic scope" value="Bacteria"/>
</dbReference>
<dbReference type="KEGG" id="dde:Dde_3460"/>
<dbReference type="RefSeq" id="WP_011369160.1">
    <property type="nucleotide sequence ID" value="NC_007519.1"/>
</dbReference>
<gene>
    <name evidence="1" type="ordered locus">Dde_3460</name>
</gene>
<keyword evidence="2" id="KW-1185">Reference proteome</keyword>
<dbReference type="HOGENOM" id="CLU_179872_0_0_7"/>
<evidence type="ECO:0000313" key="2">
    <source>
        <dbReference type="Proteomes" id="UP000002710"/>
    </source>
</evidence>
<organism evidence="1 2">
    <name type="scientific">Oleidesulfovibrio alaskensis (strain ATCC BAA-1058 / DSM 17464 / G20)</name>
    <name type="common">Desulfovibrio alaskensis</name>
    <dbReference type="NCBI Taxonomy" id="207559"/>
    <lineage>
        <taxon>Bacteria</taxon>
        <taxon>Pseudomonadati</taxon>
        <taxon>Thermodesulfobacteriota</taxon>
        <taxon>Desulfovibrionia</taxon>
        <taxon>Desulfovibrionales</taxon>
        <taxon>Desulfovibrionaceae</taxon>
        <taxon>Oleidesulfovibrio</taxon>
    </lineage>
</organism>
<sequence>MIHDIEALFRRGVLSERLFAGGFDPELLFVECHKCSRPIFWEKGRTTHILQDAGISVRDLDERCMIMSHGCPQCSPEETEFELQVVRLAPEGEPSLPDVFGTA</sequence>
<protein>
    <submittedName>
        <fullName evidence="1">Uncharacterized protein</fullName>
    </submittedName>
</protein>
<dbReference type="AlphaFoldDB" id="Q30VP3"/>
<name>Q30VP3_OLEA2</name>
<accession>Q30VP3</accession>
<dbReference type="Proteomes" id="UP000002710">
    <property type="component" value="Chromosome"/>
</dbReference>
<reference evidence="1 2" key="1">
    <citation type="journal article" date="2011" name="J. Bacteriol.">
        <title>Complete genome sequence and updated annotation of Desulfovibrio alaskensis G20.</title>
        <authorList>
            <person name="Hauser L.J."/>
            <person name="Land M.L."/>
            <person name="Brown S.D."/>
            <person name="Larimer F."/>
            <person name="Keller K.L."/>
            <person name="Rapp-Giles B.J."/>
            <person name="Price M.N."/>
            <person name="Lin M."/>
            <person name="Bruce D.C."/>
            <person name="Detter J.C."/>
            <person name="Tapia R."/>
            <person name="Han C.S."/>
            <person name="Goodwin L.A."/>
            <person name="Cheng J.F."/>
            <person name="Pitluck S."/>
            <person name="Copeland A."/>
            <person name="Lucas S."/>
            <person name="Nolan M."/>
            <person name="Lapidus A.L."/>
            <person name="Palumbo A.V."/>
            <person name="Wall J.D."/>
        </authorList>
    </citation>
    <scope>NUCLEOTIDE SEQUENCE [LARGE SCALE GENOMIC DNA]</scope>
    <source>
        <strain evidence="2">ATCC BAA 1058 / DSM 17464 / G20</strain>
    </source>
</reference>
<evidence type="ECO:0000313" key="1">
    <source>
        <dbReference type="EMBL" id="ABB40253.1"/>
    </source>
</evidence>
<dbReference type="EMBL" id="CP000112">
    <property type="protein sequence ID" value="ABB40253.1"/>
    <property type="molecule type" value="Genomic_DNA"/>
</dbReference>
<proteinExistence type="predicted"/>